<feature type="transmembrane region" description="Helical" evidence="1">
    <location>
        <begin position="20"/>
        <end position="38"/>
    </location>
</feature>
<keyword evidence="1" id="KW-0472">Membrane</keyword>
<protein>
    <submittedName>
        <fullName evidence="2">Unannotated protein</fullName>
    </submittedName>
</protein>
<dbReference type="AlphaFoldDB" id="A0A6J6A322"/>
<proteinExistence type="predicted"/>
<feature type="transmembrane region" description="Helical" evidence="1">
    <location>
        <begin position="345"/>
        <end position="362"/>
    </location>
</feature>
<feature type="transmembrane region" description="Helical" evidence="1">
    <location>
        <begin position="286"/>
        <end position="305"/>
    </location>
</feature>
<feature type="transmembrane region" description="Helical" evidence="1">
    <location>
        <begin position="135"/>
        <end position="156"/>
    </location>
</feature>
<feature type="transmembrane region" description="Helical" evidence="1">
    <location>
        <begin position="206"/>
        <end position="224"/>
    </location>
</feature>
<gene>
    <name evidence="2" type="ORF">UFOPK3547_01272</name>
</gene>
<evidence type="ECO:0000313" key="2">
    <source>
        <dbReference type="EMBL" id="CAB4346173.1"/>
    </source>
</evidence>
<feature type="transmembrane region" description="Helical" evidence="1">
    <location>
        <begin position="99"/>
        <end position="128"/>
    </location>
</feature>
<accession>A0A6J6A322</accession>
<feature type="transmembrane region" description="Helical" evidence="1">
    <location>
        <begin position="256"/>
        <end position="279"/>
    </location>
</feature>
<keyword evidence="1" id="KW-0812">Transmembrane</keyword>
<name>A0A6J6A322_9ZZZZ</name>
<feature type="transmembrane region" description="Helical" evidence="1">
    <location>
        <begin position="168"/>
        <end position="194"/>
    </location>
</feature>
<evidence type="ECO:0000256" key="1">
    <source>
        <dbReference type="SAM" id="Phobius"/>
    </source>
</evidence>
<sequence length="491" mass="54341">MSATERSRAGGYARYEKQLMIALIIAIGVVVLIGFFAYSPRATFDSQSALNWSRDLWEGNLPNFGSYRAPTQHPLMLALGLLFQPAGDYGPQMMVLWSLVGYVALLIAVFRFGVFISGLFGGLVALGLIATRLDIAWLAGVGFLDPPYAALILWAGYLEARSPRRGGIVWVLLIMAGLLRPEAWLLIGLYMLWVGYPLSWSGRLRVLCYAAIAPLIWFSIDLLVTGNPLYSLTTTSRNAGDLGRSRPFSTLPYYTLYWTNTILKLPLSIIAGLGAILAIQQRRKQLIIPAVLVATTWFSYLVIASGGLANVWRYILVAAIALILFATYTLTGWTLVDRSSSLRRWWAAGAVLCVVVGAAWTATRLNVSKIDADIKQRRQVSDNFRSIMVNPAVLRARRCGPVTVPSQKLLPEAKWAFRLEPPQIIPRSDTSVPVQREGVALVINPSYESRPDLNINEYAVDDGWQRLQIPPPGFKLLASNEFFLAYGRCAP</sequence>
<keyword evidence="1" id="KW-1133">Transmembrane helix</keyword>
<organism evidence="2">
    <name type="scientific">freshwater metagenome</name>
    <dbReference type="NCBI Taxonomy" id="449393"/>
    <lineage>
        <taxon>unclassified sequences</taxon>
        <taxon>metagenomes</taxon>
        <taxon>ecological metagenomes</taxon>
    </lineage>
</organism>
<feature type="transmembrane region" description="Helical" evidence="1">
    <location>
        <begin position="311"/>
        <end position="333"/>
    </location>
</feature>
<dbReference type="EMBL" id="CAESAN010000115">
    <property type="protein sequence ID" value="CAB4346173.1"/>
    <property type="molecule type" value="Genomic_DNA"/>
</dbReference>
<reference evidence="2" key="1">
    <citation type="submission" date="2020-05" db="EMBL/GenBank/DDBJ databases">
        <authorList>
            <person name="Chiriac C."/>
            <person name="Salcher M."/>
            <person name="Ghai R."/>
            <person name="Kavagutti S V."/>
        </authorList>
    </citation>
    <scope>NUCLEOTIDE SEQUENCE</scope>
</reference>